<feature type="transmembrane region" description="Helical" evidence="1">
    <location>
        <begin position="67"/>
        <end position="90"/>
    </location>
</feature>
<keyword evidence="1" id="KW-1133">Transmembrane helix</keyword>
<evidence type="ECO:0000313" key="4">
    <source>
        <dbReference type="Proteomes" id="UP000474061"/>
    </source>
</evidence>
<protein>
    <recommendedName>
        <fullName evidence="5">ATP synthase I</fullName>
    </recommendedName>
</protein>
<dbReference type="EMBL" id="VDCJ01000349">
    <property type="protein sequence ID" value="MRU24201.1"/>
    <property type="molecule type" value="Genomic_DNA"/>
</dbReference>
<reference evidence="3" key="2">
    <citation type="journal article" date="2020" name="Appl. Environ. Microbiol.">
        <title>Multiple intercontinental introductions associated with the emergence of a plant pathogen in Europe.</title>
        <authorList>
            <person name="Landa B.B."/>
            <person name="Castillo A.I."/>
            <person name="Giampetruzzi A."/>
            <person name="Kahn A."/>
            <person name="Roman-Ecija M."/>
            <person name="Velasco-Amo M.P."/>
            <person name="Navas-Cortes J.A."/>
            <person name="Marco-Noales E."/>
            <person name="Barbe S."/>
            <person name="Moralejo E."/>
            <person name="Coletta-Filho H.D."/>
            <person name="Saldarelli P."/>
            <person name="Saponari M."/>
            <person name="Almeida R.P.P."/>
        </authorList>
    </citation>
    <scope>NUCLEOTIDE SEQUENCE</scope>
    <source>
        <strain evidence="3">XYL1981</strain>
    </source>
</reference>
<dbReference type="Proteomes" id="UP000474061">
    <property type="component" value="Unassembled WGS sequence"/>
</dbReference>
<dbReference type="Proteomes" id="UP001220702">
    <property type="component" value="Unassembled WGS sequence"/>
</dbReference>
<keyword evidence="1" id="KW-0812">Transmembrane</keyword>
<evidence type="ECO:0000313" key="2">
    <source>
        <dbReference type="EMBL" id="MDC6408176.1"/>
    </source>
</evidence>
<comment type="caution">
    <text evidence="3">The sequence shown here is derived from an EMBL/GenBank/DDBJ whole genome shotgun (WGS) entry which is preliminary data.</text>
</comment>
<reference evidence="2" key="3">
    <citation type="submission" date="2021-11" db="EMBL/GenBank/DDBJ databases">
        <authorList>
            <person name="Denance N."/>
            <person name="Briand M."/>
            <person name="Dupas E."/>
            <person name="Durand K."/>
            <person name="Legendre B."/>
            <person name="Cunty A."/>
            <person name="Donnadieu C."/>
            <person name="Lopez Roques C."/>
            <person name="Cesbron S."/>
            <person name="Jacques M.A."/>
        </authorList>
    </citation>
    <scope>NUCLEOTIDE SEQUENCE</scope>
    <source>
        <strain evidence="2">CFBP8070</strain>
    </source>
</reference>
<feature type="transmembrane region" description="Helical" evidence="1">
    <location>
        <begin position="96"/>
        <end position="116"/>
    </location>
</feature>
<evidence type="ECO:0000313" key="3">
    <source>
        <dbReference type="EMBL" id="MRU24201.1"/>
    </source>
</evidence>
<dbReference type="RefSeq" id="WP_004085637.1">
    <property type="nucleotide sequence ID" value="NZ_CP117820.1"/>
</dbReference>
<feature type="transmembrane region" description="Helical" evidence="1">
    <location>
        <begin position="39"/>
        <end position="60"/>
    </location>
</feature>
<evidence type="ECO:0008006" key="5">
    <source>
        <dbReference type="Google" id="ProtNLM"/>
    </source>
</evidence>
<accession>A0A9Q4MKS2</accession>
<dbReference type="AlphaFoldDB" id="A0A9Q4MKS2"/>
<reference evidence="2" key="4">
    <citation type="journal article" date="2023" name="Commun. Biol.">
        <title>Suspicions of two bridgehead invasions of Xylella fastidiosa subsp. multiplex in France.</title>
        <authorList>
            <person name="Dupas E."/>
            <person name="Durand K."/>
            <person name="Rieux A."/>
            <person name="Briand M."/>
            <person name="Pruvost O."/>
            <person name="Cunty A."/>
            <person name="Denance N."/>
            <person name="Donnadieu C."/>
            <person name="Legendre B."/>
            <person name="Lopez-Roques C."/>
            <person name="Cesbron S."/>
            <person name="Ravigne V."/>
            <person name="Jacques M.A."/>
        </authorList>
    </citation>
    <scope>NUCLEOTIDE SEQUENCE</scope>
    <source>
        <strain evidence="2">CFBP8070</strain>
    </source>
</reference>
<evidence type="ECO:0000256" key="1">
    <source>
        <dbReference type="SAM" id="Phobius"/>
    </source>
</evidence>
<gene>
    <name evidence="3" type="ORF">FG476_09025</name>
    <name evidence="2" type="ORF">LOK82_05845</name>
</gene>
<reference evidence="3" key="1">
    <citation type="submission" date="2019-05" db="EMBL/GenBank/DDBJ databases">
        <authorList>
            <person name="Castillo A."/>
            <person name="Giampetruzzi A."/>
            <person name="Landa B."/>
            <person name="Saponari M."/>
            <person name="Almeida R.P.P."/>
            <person name="Moralejo E."/>
            <person name="Marco-Noales E."/>
            <person name="Velasco-Amo M.P."/>
            <person name="Roman-Ecija M."/>
            <person name="Navarro I."/>
            <person name="Monterde A."/>
            <person name="Barbe S."/>
        </authorList>
    </citation>
    <scope>NUCLEOTIDE SEQUENCE</scope>
    <source>
        <strain evidence="3">XYL1981</strain>
    </source>
</reference>
<keyword evidence="1" id="KW-0472">Membrane</keyword>
<proteinExistence type="predicted"/>
<sequence>MLTSTYTTKKLALRAAISSLIAVTITSLALLIFDVKYACGATLTGLAITLGSWLSAQVALGGRVQGAVAVIARLILAFLLKWVSVITALLLGFCLWRLPALGLLSGITIGLFFQALTMTRQQS</sequence>
<feature type="transmembrane region" description="Helical" evidence="1">
    <location>
        <begin position="12"/>
        <end position="33"/>
    </location>
</feature>
<name>A0A9Q4MKS2_XYLFS</name>
<organism evidence="3 4">
    <name type="scientific">Xylella fastidiosa subsp. multiplex</name>
    <dbReference type="NCBI Taxonomy" id="644357"/>
    <lineage>
        <taxon>Bacteria</taxon>
        <taxon>Pseudomonadati</taxon>
        <taxon>Pseudomonadota</taxon>
        <taxon>Gammaproteobacteria</taxon>
        <taxon>Lysobacterales</taxon>
        <taxon>Lysobacteraceae</taxon>
        <taxon>Xylella</taxon>
    </lineage>
</organism>
<dbReference type="EMBL" id="JAJKGN010000001">
    <property type="protein sequence ID" value="MDC6408176.1"/>
    <property type="molecule type" value="Genomic_DNA"/>
</dbReference>